<proteinExistence type="predicted"/>
<keyword evidence="1" id="KW-0812">Transmembrane</keyword>
<feature type="transmembrane region" description="Helical" evidence="1">
    <location>
        <begin position="20"/>
        <end position="40"/>
    </location>
</feature>
<sequence length="429" mass="45512">MHRRQGPQLMDGNSGPFPWAAAGILLTATAVAVTIADFLVNHGHGALAVLSATHVQMVHRTAAAPTAHAFAQALQPSNNALFPDLAPRAVYSSSFSATSATAHATATSPSQPPPTSVAAYVLLAAGTVTAALTAILQRRDLVRRPIAPLHSLTAPVPVSPPAPASAPGTLAVTPGHRTPGSSRRIALLQGVAAAAALMQAPVPATATATSNEDLVDVYFGVGCFWHVQHEFVEAERRLLGRSDEQLTAFAGYAGGNSLGKDPRKPNSPQNLVCYHNFSQVADYGKLGHAEAVGMRIPKASVRDFAREYFQLFDKKGDRPDKGDRGPEYRSIVGLPGGMNGELFAAVKCEAEGLVELKEGVGNDPDTIGKRTVWVYDNTKFPFHLGEVYHQYHDGFMPGEDYPPAYNDLKADAYRAGRLVWSGCPDIVGP</sequence>
<dbReference type="GO" id="GO:0008113">
    <property type="term" value="F:peptide-methionine (S)-S-oxide reductase activity"/>
    <property type="evidence" value="ECO:0007669"/>
    <property type="project" value="InterPro"/>
</dbReference>
<gene>
    <name evidence="2" type="ORF">EGYM00163_LOCUS38771</name>
</gene>
<dbReference type="EMBL" id="HBJA01112309">
    <property type="protein sequence ID" value="CAE0827509.1"/>
    <property type="molecule type" value="Transcribed_RNA"/>
</dbReference>
<dbReference type="InterPro" id="IPR036509">
    <property type="entry name" value="Met_Sox_Rdtase_MsrA_sf"/>
</dbReference>
<reference evidence="2" key="1">
    <citation type="submission" date="2021-01" db="EMBL/GenBank/DDBJ databases">
        <authorList>
            <person name="Corre E."/>
            <person name="Pelletier E."/>
            <person name="Niang G."/>
            <person name="Scheremetjew M."/>
            <person name="Finn R."/>
            <person name="Kale V."/>
            <person name="Holt S."/>
            <person name="Cochrane G."/>
            <person name="Meng A."/>
            <person name="Brown T."/>
            <person name="Cohen L."/>
        </authorList>
    </citation>
    <scope>NUCLEOTIDE SEQUENCE</scope>
    <source>
        <strain evidence="2">CCMP1594</strain>
    </source>
</reference>
<dbReference type="Gene3D" id="3.30.1060.10">
    <property type="entry name" value="Peptide methionine sulphoxide reductase MsrA"/>
    <property type="match status" value="1"/>
</dbReference>
<accession>A0A7S4G7F4</accession>
<name>A0A7S4G7F4_9EUGL</name>
<evidence type="ECO:0008006" key="3">
    <source>
        <dbReference type="Google" id="ProtNLM"/>
    </source>
</evidence>
<evidence type="ECO:0000256" key="1">
    <source>
        <dbReference type="SAM" id="Phobius"/>
    </source>
</evidence>
<keyword evidence="1" id="KW-0472">Membrane</keyword>
<protein>
    <recommendedName>
        <fullName evidence="3">Peptide-methionine (S)-S-oxide reductase</fullName>
    </recommendedName>
</protein>
<dbReference type="AlphaFoldDB" id="A0A7S4G7F4"/>
<dbReference type="SUPFAM" id="SSF55068">
    <property type="entry name" value="Peptide methionine sulfoxide reductase"/>
    <property type="match status" value="1"/>
</dbReference>
<evidence type="ECO:0000313" key="2">
    <source>
        <dbReference type="EMBL" id="CAE0827509.1"/>
    </source>
</evidence>
<keyword evidence="1" id="KW-1133">Transmembrane helix</keyword>
<feature type="transmembrane region" description="Helical" evidence="1">
    <location>
        <begin position="117"/>
        <end position="136"/>
    </location>
</feature>
<organism evidence="2">
    <name type="scientific">Eutreptiella gymnastica</name>
    <dbReference type="NCBI Taxonomy" id="73025"/>
    <lineage>
        <taxon>Eukaryota</taxon>
        <taxon>Discoba</taxon>
        <taxon>Euglenozoa</taxon>
        <taxon>Euglenida</taxon>
        <taxon>Spirocuta</taxon>
        <taxon>Euglenophyceae</taxon>
        <taxon>Eutreptiales</taxon>
        <taxon>Eutreptiaceae</taxon>
        <taxon>Eutreptiella</taxon>
    </lineage>
</organism>